<gene>
    <name evidence="5" type="ORF">DL546_002915</name>
</gene>
<dbReference type="InterPro" id="IPR029069">
    <property type="entry name" value="HotDog_dom_sf"/>
</dbReference>
<evidence type="ECO:0000256" key="1">
    <source>
        <dbReference type="ARBA" id="ARBA00006538"/>
    </source>
</evidence>
<dbReference type="Pfam" id="PF13622">
    <property type="entry name" value="4HBT_3"/>
    <property type="match status" value="1"/>
</dbReference>
<comment type="similarity">
    <text evidence="1">Belongs to the C/M/P thioester hydrolase family.</text>
</comment>
<reference evidence="5 6" key="1">
    <citation type="submission" date="2018-08" db="EMBL/GenBank/DDBJ databases">
        <title>Draft genome of the lignicolous fungus Coniochaeta pulveracea.</title>
        <authorList>
            <person name="Borstlap C.J."/>
            <person name="De Witt R.N."/>
            <person name="Botha A."/>
            <person name="Volschenk H."/>
        </authorList>
    </citation>
    <scope>NUCLEOTIDE SEQUENCE [LARGE SCALE GENOMIC DNA]</scope>
    <source>
        <strain evidence="5 6">CAB683</strain>
    </source>
</reference>
<dbReference type="CDD" id="cd03444">
    <property type="entry name" value="Thioesterase_II_repeat1"/>
    <property type="match status" value="1"/>
</dbReference>
<dbReference type="Gene3D" id="2.40.160.210">
    <property type="entry name" value="Acyl-CoA thioesterase, double hotdog domain"/>
    <property type="match status" value="1"/>
</dbReference>
<dbReference type="PANTHER" id="PTHR11066">
    <property type="entry name" value="ACYL-COA THIOESTERASE"/>
    <property type="match status" value="1"/>
</dbReference>
<proteinExistence type="inferred from homology"/>
<feature type="domain" description="Acyl-CoA thioesterase-like C-terminal" evidence="4">
    <location>
        <begin position="271"/>
        <end position="365"/>
    </location>
</feature>
<dbReference type="AlphaFoldDB" id="A0A420Y8B5"/>
<keyword evidence="6" id="KW-1185">Reference proteome</keyword>
<dbReference type="InterPro" id="IPR003703">
    <property type="entry name" value="Acyl_CoA_thio"/>
</dbReference>
<dbReference type="InterPro" id="IPR042171">
    <property type="entry name" value="Acyl-CoA_hotdog"/>
</dbReference>
<feature type="domain" description="Acyl-CoA thioesterase-like N-terminal HotDog" evidence="3">
    <location>
        <begin position="67"/>
        <end position="143"/>
    </location>
</feature>
<dbReference type="GO" id="GO:0006637">
    <property type="term" value="P:acyl-CoA metabolic process"/>
    <property type="evidence" value="ECO:0007669"/>
    <property type="project" value="InterPro"/>
</dbReference>
<accession>A0A420Y8B5</accession>
<evidence type="ECO:0000259" key="4">
    <source>
        <dbReference type="Pfam" id="PF20789"/>
    </source>
</evidence>
<dbReference type="EMBL" id="QVQW01000034">
    <property type="protein sequence ID" value="RKU44115.1"/>
    <property type="molecule type" value="Genomic_DNA"/>
</dbReference>
<organism evidence="5 6">
    <name type="scientific">Coniochaeta pulveracea</name>
    <dbReference type="NCBI Taxonomy" id="177199"/>
    <lineage>
        <taxon>Eukaryota</taxon>
        <taxon>Fungi</taxon>
        <taxon>Dikarya</taxon>
        <taxon>Ascomycota</taxon>
        <taxon>Pezizomycotina</taxon>
        <taxon>Sordariomycetes</taxon>
        <taxon>Sordariomycetidae</taxon>
        <taxon>Coniochaetales</taxon>
        <taxon>Coniochaetaceae</taxon>
        <taxon>Coniochaeta</taxon>
    </lineage>
</organism>
<dbReference type="PANTHER" id="PTHR11066:SF64">
    <property type="entry name" value="ACYL-COA THIOESTERASE (AFU_ORTHOLOGUE AFUA_1G12060)"/>
    <property type="match status" value="1"/>
</dbReference>
<dbReference type="GO" id="GO:0047617">
    <property type="term" value="F:fatty acyl-CoA hydrolase activity"/>
    <property type="evidence" value="ECO:0007669"/>
    <property type="project" value="InterPro"/>
</dbReference>
<dbReference type="STRING" id="177199.A0A420Y8B5"/>
<dbReference type="InterPro" id="IPR049449">
    <property type="entry name" value="TesB_ACOT8-like_N"/>
</dbReference>
<dbReference type="GO" id="GO:0005782">
    <property type="term" value="C:peroxisomal matrix"/>
    <property type="evidence" value="ECO:0007669"/>
    <property type="project" value="UniProtKB-SubCell"/>
</dbReference>
<evidence type="ECO:0000313" key="6">
    <source>
        <dbReference type="Proteomes" id="UP000275385"/>
    </source>
</evidence>
<dbReference type="Proteomes" id="UP000275385">
    <property type="component" value="Unassembled WGS sequence"/>
</dbReference>
<evidence type="ECO:0000259" key="3">
    <source>
        <dbReference type="Pfam" id="PF13622"/>
    </source>
</evidence>
<dbReference type="Pfam" id="PF20789">
    <property type="entry name" value="4HBT_3C"/>
    <property type="match status" value="1"/>
</dbReference>
<evidence type="ECO:0000256" key="2">
    <source>
        <dbReference type="ARBA" id="ARBA00022801"/>
    </source>
</evidence>
<evidence type="ECO:0000313" key="5">
    <source>
        <dbReference type="EMBL" id="RKU44115.1"/>
    </source>
</evidence>
<dbReference type="SUPFAM" id="SSF54637">
    <property type="entry name" value="Thioesterase/thiol ester dehydrase-isomerase"/>
    <property type="match status" value="2"/>
</dbReference>
<protein>
    <recommendedName>
        <fullName evidence="7">Acyl-CoA thioesterase 8</fullName>
    </recommendedName>
</protein>
<comment type="caution">
    <text evidence="5">The sequence shown here is derived from an EMBL/GenBank/DDBJ whole genome shotgun (WGS) entry which is preliminary data.</text>
</comment>
<dbReference type="InterPro" id="IPR049450">
    <property type="entry name" value="ACOT8-like_C"/>
</dbReference>
<evidence type="ECO:0008006" key="7">
    <source>
        <dbReference type="Google" id="ProtNLM"/>
    </source>
</evidence>
<keyword evidence="2" id="KW-0378">Hydrolase</keyword>
<sequence length="379" mass="41420">MAPGQAGEDGRLPFSEQLKLVELPTKISEEHVKRYMSTRRAYLPGEELDVHADSVREGKTVERSHTAAYGGQVYAQSALATCRALAQDEKRRGVDSSKKLGLHSIHGFFTVPGKTDRPFIYDVKPVTLSKSFSTMTVTGYQPASPSTNPVGDHYPVVDASLPRGPPCFTAITSFKSAEPHTAGGTGDFAESPPQARFAVILDSRPPTSWPPAPPVDIDLLTEFVGTDIVGNFPICDMKKVDMSSYNIGKPLHERRELILYRLLEPLPPDDDANSHIVVHAYTADRNGLLMLGNQMGIGKKFGRAASLSYSLVVHVNATDATMKGDGWWIQEVMFPRAAAGRGIVESKLWSPEGVHVATEYQDGLVQAYEPRRNGSMTKL</sequence>
<name>A0A420Y8B5_9PEZI</name>
<dbReference type="OrthoDB" id="68328at2759"/>
<dbReference type="GO" id="GO:0009062">
    <property type="term" value="P:fatty acid catabolic process"/>
    <property type="evidence" value="ECO:0007669"/>
    <property type="project" value="TreeGrafter"/>
</dbReference>